<comment type="subcellular location">
    <subcellularLocation>
        <location evidence="1">Cell membrane</location>
        <topology evidence="1">Multi-pass membrane protein</topology>
    </subcellularLocation>
</comment>
<dbReference type="Pfam" id="PF00083">
    <property type="entry name" value="Sugar_tr"/>
    <property type="match status" value="1"/>
</dbReference>
<dbReference type="InterPro" id="IPR020846">
    <property type="entry name" value="MFS_dom"/>
</dbReference>
<dbReference type="PANTHER" id="PTHR23508">
    <property type="entry name" value="CARBOXYLIC ACID TRANSPORTER PROTEIN HOMOLOG"/>
    <property type="match status" value="1"/>
</dbReference>
<sequence length="474" mass="49668">MNTSIHDTTDDPARKAPFDSSLVAAGLAKAPKIGEKDLNWALVLCFFAWTFAVYDFVLFGNLLPAMAADLGWTDAQSTGINTAVTAGTALVAFGIGPIVDRFGRRKGIVLAVAGAAVASGLTAAAGWVAGLIGGLGIILLVLVRSMAGLGYAEQAINATYLNEMFAQTHTDAKKAKRRGFIYSLVQSGWPVGSVLAAVSVYLLFPVGGWELPFLVAVFPAVFILLAAKKLKETPQFVLRREADRLLKSGHTAEAYALAREAGIDLTEQSTPLAAAFKGVSLRPTIVISIAFMLSWFGVLCFVMLGTSYLTAADGKDVPFTNALAILIVSNGTAFLGYLFHGWLGDRIGRRNSIALGWLLSGVSFLALVLAPQGSFGLIIALYSAGLFFLIGPFAALLFFNGESFPAHTRATGGSIINASGQLGALIAGIGVTASLASGTGWGTSFMIWGCVPILLSGLVILGARNVDPRAVRTD</sequence>
<feature type="transmembrane region" description="Helical" evidence="5">
    <location>
        <begin position="321"/>
        <end position="340"/>
    </location>
</feature>
<dbReference type="InterPro" id="IPR036259">
    <property type="entry name" value="MFS_trans_sf"/>
</dbReference>
<feature type="transmembrane region" description="Helical" evidence="5">
    <location>
        <begin position="108"/>
        <end position="129"/>
    </location>
</feature>
<proteinExistence type="predicted"/>
<name>A0A841ADY8_9MICO</name>
<feature type="domain" description="Major facilitator superfamily (MFS) profile" evidence="6">
    <location>
        <begin position="41"/>
        <end position="467"/>
    </location>
</feature>
<gene>
    <name evidence="7" type="ORF">HNR70_001293</name>
</gene>
<dbReference type="InterPro" id="IPR005828">
    <property type="entry name" value="MFS_sugar_transport-like"/>
</dbReference>
<keyword evidence="8" id="KW-1185">Reference proteome</keyword>
<keyword evidence="4 5" id="KW-0472">Membrane</keyword>
<comment type="caution">
    <text evidence="7">The sequence shown here is derived from an EMBL/GenBank/DDBJ whole genome shotgun (WGS) entry which is preliminary data.</text>
</comment>
<feature type="transmembrane region" description="Helical" evidence="5">
    <location>
        <begin position="420"/>
        <end position="439"/>
    </location>
</feature>
<accession>A0A841ADY8</accession>
<dbReference type="SUPFAM" id="SSF103473">
    <property type="entry name" value="MFS general substrate transporter"/>
    <property type="match status" value="1"/>
</dbReference>
<evidence type="ECO:0000259" key="6">
    <source>
        <dbReference type="PROSITE" id="PS50850"/>
    </source>
</evidence>
<evidence type="ECO:0000256" key="4">
    <source>
        <dbReference type="ARBA" id="ARBA00023136"/>
    </source>
</evidence>
<feature type="transmembrane region" description="Helical" evidence="5">
    <location>
        <begin position="352"/>
        <end position="370"/>
    </location>
</feature>
<dbReference type="GO" id="GO:0005886">
    <property type="term" value="C:plasma membrane"/>
    <property type="evidence" value="ECO:0007669"/>
    <property type="project" value="UniProtKB-SubCell"/>
</dbReference>
<dbReference type="AlphaFoldDB" id="A0A841ADY8"/>
<reference evidence="7 8" key="1">
    <citation type="submission" date="2020-08" db="EMBL/GenBank/DDBJ databases">
        <title>Sequencing the genomes of 1000 actinobacteria strains.</title>
        <authorList>
            <person name="Klenk H.-P."/>
        </authorList>
    </citation>
    <scope>NUCLEOTIDE SEQUENCE [LARGE SCALE GENOMIC DNA]</scope>
    <source>
        <strain evidence="7 8">DSM 28796</strain>
    </source>
</reference>
<feature type="transmembrane region" description="Helical" evidence="5">
    <location>
        <begin position="376"/>
        <end position="399"/>
    </location>
</feature>
<feature type="transmembrane region" description="Helical" evidence="5">
    <location>
        <begin position="285"/>
        <end position="309"/>
    </location>
</feature>
<evidence type="ECO:0000256" key="3">
    <source>
        <dbReference type="ARBA" id="ARBA00022989"/>
    </source>
</evidence>
<dbReference type="RefSeq" id="WP_184324938.1">
    <property type="nucleotide sequence ID" value="NZ_JACHLZ010000001.1"/>
</dbReference>
<evidence type="ECO:0000256" key="5">
    <source>
        <dbReference type="SAM" id="Phobius"/>
    </source>
</evidence>
<organism evidence="7 8">
    <name type="scientific">Brachybacterium aquaticum</name>
    <dbReference type="NCBI Taxonomy" id="1432564"/>
    <lineage>
        <taxon>Bacteria</taxon>
        <taxon>Bacillati</taxon>
        <taxon>Actinomycetota</taxon>
        <taxon>Actinomycetes</taxon>
        <taxon>Micrococcales</taxon>
        <taxon>Dermabacteraceae</taxon>
        <taxon>Brachybacterium</taxon>
    </lineage>
</organism>
<evidence type="ECO:0000256" key="2">
    <source>
        <dbReference type="ARBA" id="ARBA00022692"/>
    </source>
</evidence>
<dbReference type="Proteomes" id="UP000588158">
    <property type="component" value="Unassembled WGS sequence"/>
</dbReference>
<feature type="transmembrane region" description="Helical" evidence="5">
    <location>
        <begin position="38"/>
        <end position="59"/>
    </location>
</feature>
<dbReference type="GO" id="GO:0046943">
    <property type="term" value="F:carboxylic acid transmembrane transporter activity"/>
    <property type="evidence" value="ECO:0007669"/>
    <property type="project" value="TreeGrafter"/>
</dbReference>
<keyword evidence="3 5" id="KW-1133">Transmembrane helix</keyword>
<keyword evidence="2 5" id="KW-0812">Transmembrane</keyword>
<feature type="transmembrane region" description="Helical" evidence="5">
    <location>
        <begin position="135"/>
        <end position="152"/>
    </location>
</feature>
<feature type="transmembrane region" description="Helical" evidence="5">
    <location>
        <begin position="79"/>
        <end position="99"/>
    </location>
</feature>
<feature type="transmembrane region" description="Helical" evidence="5">
    <location>
        <begin position="445"/>
        <end position="463"/>
    </location>
</feature>
<evidence type="ECO:0000313" key="8">
    <source>
        <dbReference type="Proteomes" id="UP000588158"/>
    </source>
</evidence>
<dbReference type="PANTHER" id="PTHR23508:SF10">
    <property type="entry name" value="CARBOXYLIC ACID TRANSPORTER PROTEIN HOMOLOG"/>
    <property type="match status" value="1"/>
</dbReference>
<dbReference type="Gene3D" id="1.20.1250.20">
    <property type="entry name" value="MFS general substrate transporter like domains"/>
    <property type="match status" value="1"/>
</dbReference>
<feature type="transmembrane region" description="Helical" evidence="5">
    <location>
        <begin position="209"/>
        <end position="227"/>
    </location>
</feature>
<dbReference type="PROSITE" id="PS50850">
    <property type="entry name" value="MFS"/>
    <property type="match status" value="1"/>
</dbReference>
<evidence type="ECO:0000256" key="1">
    <source>
        <dbReference type="ARBA" id="ARBA00004651"/>
    </source>
</evidence>
<protein>
    <submittedName>
        <fullName evidence="7">MFS family permease</fullName>
    </submittedName>
</protein>
<feature type="transmembrane region" description="Helical" evidence="5">
    <location>
        <begin position="180"/>
        <end position="203"/>
    </location>
</feature>
<dbReference type="PROSITE" id="PS00216">
    <property type="entry name" value="SUGAR_TRANSPORT_1"/>
    <property type="match status" value="1"/>
</dbReference>
<evidence type="ECO:0000313" key="7">
    <source>
        <dbReference type="EMBL" id="MBB5831480.1"/>
    </source>
</evidence>
<dbReference type="InterPro" id="IPR005829">
    <property type="entry name" value="Sugar_transporter_CS"/>
</dbReference>
<dbReference type="EMBL" id="JACHLZ010000001">
    <property type="protein sequence ID" value="MBB5831480.1"/>
    <property type="molecule type" value="Genomic_DNA"/>
</dbReference>